<organism evidence="2 3">
    <name type="scientific">Piptocephalis cylindrospora</name>
    <dbReference type="NCBI Taxonomy" id="1907219"/>
    <lineage>
        <taxon>Eukaryota</taxon>
        <taxon>Fungi</taxon>
        <taxon>Fungi incertae sedis</taxon>
        <taxon>Zoopagomycota</taxon>
        <taxon>Zoopagomycotina</taxon>
        <taxon>Zoopagomycetes</taxon>
        <taxon>Zoopagales</taxon>
        <taxon>Piptocephalidaceae</taxon>
        <taxon>Piptocephalis</taxon>
    </lineage>
</organism>
<dbReference type="GO" id="GO:0005737">
    <property type="term" value="C:cytoplasm"/>
    <property type="evidence" value="ECO:0007669"/>
    <property type="project" value="TreeGrafter"/>
</dbReference>
<dbReference type="Pfam" id="PF21719">
    <property type="entry name" value="MIOS_a-sol"/>
    <property type="match status" value="1"/>
</dbReference>
<name>A0A4P9Y5W4_9FUNG</name>
<protein>
    <recommendedName>
        <fullName evidence="1">MIOS-like alpha-solenoid domain-containing protein</fullName>
    </recommendedName>
</protein>
<evidence type="ECO:0000259" key="1">
    <source>
        <dbReference type="Pfam" id="PF21719"/>
    </source>
</evidence>
<dbReference type="InterPro" id="IPR049092">
    <property type="entry name" value="MIOS_a-sol"/>
</dbReference>
<dbReference type="PANTHER" id="PTHR16453:SF9">
    <property type="entry name" value="GATOR COMPLEX PROTEIN MIOS"/>
    <property type="match status" value="1"/>
</dbReference>
<dbReference type="EMBL" id="KZ987842">
    <property type="protein sequence ID" value="RKP14387.1"/>
    <property type="molecule type" value="Genomic_DNA"/>
</dbReference>
<dbReference type="InterPro" id="IPR037593">
    <property type="entry name" value="MIOS/Sea4"/>
</dbReference>
<proteinExistence type="predicted"/>
<sequence>LQICGWSNSASVLEGVLQTMEAKGEWDKAAGWAIFHGRLQRAIEALTNSKDEKLTLVSVALAASNPQDTSPQSGVWRHLCRNLSADLHGPYLRAIFAYIGSGDWSAVLKLDDLSLRDRLGIALRFLGDDELFRYIHDLADHAVRQGQIEGILLTGLTPRGIDLLGAYVDRTGDIQTACLVVSQTETRRFRDHRVDEWIDSYRRLLDRWRMYQHRALLDIARGK</sequence>
<keyword evidence="3" id="KW-1185">Reference proteome</keyword>
<dbReference type="AlphaFoldDB" id="A0A4P9Y5W4"/>
<dbReference type="PANTHER" id="PTHR16453">
    <property type="entry name" value="WD40 DOMAIN-CONTAINING PROTEIN MIO FAMILY MEMBER"/>
    <property type="match status" value="1"/>
</dbReference>
<feature type="non-terminal residue" evidence="2">
    <location>
        <position position="223"/>
    </location>
</feature>
<dbReference type="GO" id="GO:1904263">
    <property type="term" value="P:positive regulation of TORC1 signaling"/>
    <property type="evidence" value="ECO:0007669"/>
    <property type="project" value="TreeGrafter"/>
</dbReference>
<evidence type="ECO:0000313" key="3">
    <source>
        <dbReference type="Proteomes" id="UP000267251"/>
    </source>
</evidence>
<dbReference type="OrthoDB" id="341486at2759"/>
<gene>
    <name evidence="2" type="ORF">BJ684DRAFT_1125</name>
</gene>
<accession>A0A4P9Y5W4</accession>
<dbReference type="Proteomes" id="UP000267251">
    <property type="component" value="Unassembled WGS sequence"/>
</dbReference>
<evidence type="ECO:0000313" key="2">
    <source>
        <dbReference type="EMBL" id="RKP14387.1"/>
    </source>
</evidence>
<reference evidence="3" key="1">
    <citation type="journal article" date="2018" name="Nat. Microbiol.">
        <title>Leveraging single-cell genomics to expand the fungal tree of life.</title>
        <authorList>
            <person name="Ahrendt S.R."/>
            <person name="Quandt C.A."/>
            <person name="Ciobanu D."/>
            <person name="Clum A."/>
            <person name="Salamov A."/>
            <person name="Andreopoulos B."/>
            <person name="Cheng J.F."/>
            <person name="Woyke T."/>
            <person name="Pelin A."/>
            <person name="Henrissat B."/>
            <person name="Reynolds N.K."/>
            <person name="Benny G.L."/>
            <person name="Smith M.E."/>
            <person name="James T.Y."/>
            <person name="Grigoriev I.V."/>
        </authorList>
    </citation>
    <scope>NUCLEOTIDE SEQUENCE [LARGE SCALE GENOMIC DNA]</scope>
</reference>
<feature type="domain" description="MIOS-like alpha-solenoid" evidence="1">
    <location>
        <begin position="1"/>
        <end position="125"/>
    </location>
</feature>
<feature type="non-terminal residue" evidence="2">
    <location>
        <position position="1"/>
    </location>
</feature>